<evidence type="ECO:0000256" key="17">
    <source>
        <dbReference type="SAM" id="SignalP"/>
    </source>
</evidence>
<dbReference type="KEGG" id="jas:FJQ89_14885"/>
<evidence type="ECO:0000256" key="5">
    <source>
        <dbReference type="ARBA" id="ARBA00022496"/>
    </source>
</evidence>
<dbReference type="Gene3D" id="2.170.130.10">
    <property type="entry name" value="TonB-dependent receptor, plug domain"/>
    <property type="match status" value="1"/>
</dbReference>
<evidence type="ECO:0000256" key="6">
    <source>
        <dbReference type="ARBA" id="ARBA00022692"/>
    </source>
</evidence>
<keyword evidence="4 14" id="KW-1134">Transmembrane beta strand</keyword>
<dbReference type="Pfam" id="PF07715">
    <property type="entry name" value="Plug"/>
    <property type="match status" value="1"/>
</dbReference>
<evidence type="ECO:0000256" key="7">
    <source>
        <dbReference type="ARBA" id="ARBA00022729"/>
    </source>
</evidence>
<sequence length="825" mass="89127">MHHASRSLLTRTVLACALSQIGMALALALPASALAQSQQVRVYGIPAGALGDVLTRFGSDSAILLSFSSESTQGLRSAGLQGSYGVQDGFRVLLAGSGLQAVPQSNGGYLLQKIPASASAPTTDSRGVAVMSGVTVVAAAERNAATSGTGSYTGGPASGATGLALTQRETPQSLTIVTRQQMDDQNSNAVSDVMKNVNGVSVQNYDSDRWSFQARGFAVTNFQYDGVSAIYDGVYDWGTTNSDMAIYDRIEVLKGATGLMSGSGDPSATVNMVRKRPTAHFEGSATVGAGSWDNYRGEADISGPLNDSRTLRGRLVGAYQDKHSYLDRYTQQKSVAYGIIEADLTQVTLLTAGFTHQDYKPRGSTWTGFPVLLSDGTRTDFPTAWNPATDWSRRDMQNTTLFSSLEHSFANAWKLTLSANQLRSKHDSVLGSASGGNPNPVTGAGAFFFMGKYKGDRRQTTVNVDASGPFTAFGRRHEAMLGYSTSTAKQDGPVYESIYPTLDGSYFDWRGQYAEPAFKRLGNDNDSTRQSGLYGAVRLHPIDALSVIVGARVSNYKQEQDRSFFDPKSARITSRIKENNVITPYAGVVYDLDKTYSVFGSYTSIFAPQSNRDVNRNFLSPVRGKGVEAGVKAEYLEGKVNASASLFQIRQSNVASSVGEVNGEEAYTAIDGVTSRGVEMEVTGEVMKDVKLSAGYTYTHVRDADGKDVFSTMLQTTQPAHLLRVQGTWRLPASLDKLTVGGGINWQSSYYGNIWNPSIVDNSRIKQGSYALLNLMARYEISKNVTASLNVNNLLDKKYFTGLGLFQTGFYGEPRNVMFTVRTKF</sequence>
<evidence type="ECO:0000256" key="1">
    <source>
        <dbReference type="ARBA" id="ARBA00004571"/>
    </source>
</evidence>
<dbReference type="GO" id="GO:0038023">
    <property type="term" value="F:signaling receptor activity"/>
    <property type="evidence" value="ECO:0007669"/>
    <property type="project" value="InterPro"/>
</dbReference>
<feature type="chain" id="PRO_5021355497" evidence="17">
    <location>
        <begin position="36"/>
        <end position="825"/>
    </location>
</feature>
<evidence type="ECO:0000313" key="20">
    <source>
        <dbReference type="Proteomes" id="UP000316665"/>
    </source>
</evidence>
<organism evidence="19 20">
    <name type="scientific">Janthinobacterium tructae</name>
    <dbReference type="NCBI Taxonomy" id="2590869"/>
    <lineage>
        <taxon>Bacteria</taxon>
        <taxon>Pseudomonadati</taxon>
        <taxon>Pseudomonadota</taxon>
        <taxon>Betaproteobacteria</taxon>
        <taxon>Burkholderiales</taxon>
        <taxon>Oxalobacteraceae</taxon>
        <taxon>Janthinobacterium</taxon>
    </lineage>
</organism>
<dbReference type="InterPro" id="IPR010105">
    <property type="entry name" value="TonB_sidphr_rcpt"/>
</dbReference>
<dbReference type="InterPro" id="IPR010917">
    <property type="entry name" value="TonB_rcpt_CS"/>
</dbReference>
<dbReference type="InterPro" id="IPR037066">
    <property type="entry name" value="Plug_dom_sf"/>
</dbReference>
<keyword evidence="3 14" id="KW-0813">Transport</keyword>
<accession>A0A4Y6RGR1</accession>
<keyword evidence="5" id="KW-0410">Iron transport</keyword>
<evidence type="ECO:0000256" key="4">
    <source>
        <dbReference type="ARBA" id="ARBA00022452"/>
    </source>
</evidence>
<evidence type="ECO:0000256" key="16">
    <source>
        <dbReference type="RuleBase" id="RU003357"/>
    </source>
</evidence>
<evidence type="ECO:0000313" key="19">
    <source>
        <dbReference type="EMBL" id="QDG71560.1"/>
    </source>
</evidence>
<evidence type="ECO:0000256" key="15">
    <source>
        <dbReference type="PROSITE-ProRule" id="PRU10144"/>
    </source>
</evidence>
<evidence type="ECO:0000256" key="13">
    <source>
        <dbReference type="ARBA" id="ARBA00023237"/>
    </source>
</evidence>
<dbReference type="PANTHER" id="PTHR32552">
    <property type="entry name" value="FERRICHROME IRON RECEPTOR-RELATED"/>
    <property type="match status" value="1"/>
</dbReference>
<dbReference type="EMBL" id="CP041185">
    <property type="protein sequence ID" value="QDG71560.1"/>
    <property type="molecule type" value="Genomic_DNA"/>
</dbReference>
<gene>
    <name evidence="19" type="ORF">FJQ89_14885</name>
</gene>
<dbReference type="InterPro" id="IPR039426">
    <property type="entry name" value="TonB-dep_rcpt-like"/>
</dbReference>
<feature type="domain" description="Secretin/TonB short N-terminal" evidence="18">
    <location>
        <begin position="63"/>
        <end position="114"/>
    </location>
</feature>
<dbReference type="FunFam" id="2.170.130.10:FF:000010">
    <property type="entry name" value="Ferripyoverdine receptor"/>
    <property type="match status" value="1"/>
</dbReference>
<dbReference type="PROSITE" id="PS01156">
    <property type="entry name" value="TONB_DEPENDENT_REC_2"/>
    <property type="match status" value="1"/>
</dbReference>
<keyword evidence="8" id="KW-0408">Iron</keyword>
<dbReference type="InterPro" id="IPR012910">
    <property type="entry name" value="Plug_dom"/>
</dbReference>
<feature type="short sequence motif" description="TonB C-terminal box" evidence="15">
    <location>
        <begin position="808"/>
        <end position="825"/>
    </location>
</feature>
<keyword evidence="13 14" id="KW-0998">Cell outer membrane</keyword>
<dbReference type="SUPFAM" id="SSF56935">
    <property type="entry name" value="Porins"/>
    <property type="match status" value="1"/>
</dbReference>
<dbReference type="Proteomes" id="UP000316665">
    <property type="component" value="Chromosome"/>
</dbReference>
<dbReference type="Pfam" id="PF00593">
    <property type="entry name" value="TonB_dep_Rec_b-barrel"/>
    <property type="match status" value="1"/>
</dbReference>
<keyword evidence="11 14" id="KW-0472">Membrane</keyword>
<dbReference type="OrthoDB" id="174652at2"/>
<dbReference type="Pfam" id="PF07660">
    <property type="entry name" value="STN"/>
    <property type="match status" value="1"/>
</dbReference>
<feature type="signal peptide" evidence="17">
    <location>
        <begin position="1"/>
        <end position="35"/>
    </location>
</feature>
<evidence type="ECO:0000256" key="14">
    <source>
        <dbReference type="PROSITE-ProRule" id="PRU01360"/>
    </source>
</evidence>
<dbReference type="InterPro" id="IPR000531">
    <property type="entry name" value="Beta-barrel_TonB"/>
</dbReference>
<keyword evidence="9" id="KW-0406">Ion transport</keyword>
<keyword evidence="12 19" id="KW-0675">Receptor</keyword>
<keyword evidence="20" id="KW-1185">Reference proteome</keyword>
<dbReference type="GO" id="GO:0015891">
    <property type="term" value="P:siderophore transport"/>
    <property type="evidence" value="ECO:0007669"/>
    <property type="project" value="InterPro"/>
</dbReference>
<evidence type="ECO:0000259" key="18">
    <source>
        <dbReference type="SMART" id="SM00965"/>
    </source>
</evidence>
<keyword evidence="7 17" id="KW-0732">Signal</keyword>
<evidence type="ECO:0000256" key="12">
    <source>
        <dbReference type="ARBA" id="ARBA00023170"/>
    </source>
</evidence>
<evidence type="ECO:0000256" key="11">
    <source>
        <dbReference type="ARBA" id="ARBA00023136"/>
    </source>
</evidence>
<evidence type="ECO:0000256" key="9">
    <source>
        <dbReference type="ARBA" id="ARBA00023065"/>
    </source>
</evidence>
<comment type="similarity">
    <text evidence="2 14 16">Belongs to the TonB-dependent receptor family.</text>
</comment>
<dbReference type="InterPro" id="IPR036942">
    <property type="entry name" value="Beta-barrel_TonB_sf"/>
</dbReference>
<dbReference type="InterPro" id="IPR011662">
    <property type="entry name" value="Secretin/TonB_short_N"/>
</dbReference>
<proteinExistence type="inferred from homology"/>
<keyword evidence="10 16" id="KW-0798">TonB box</keyword>
<comment type="subcellular location">
    <subcellularLocation>
        <location evidence="1 14">Cell outer membrane</location>
        <topology evidence="1 14">Multi-pass membrane protein</topology>
    </subcellularLocation>
</comment>
<reference evidence="19 20" key="1">
    <citation type="submission" date="2019-06" db="EMBL/GenBank/DDBJ databases">
        <title>Complete genome sequence of Janthinobacterium sp. SNU WT3 isolated from diseased rainbow trout.</title>
        <authorList>
            <person name="Oh W.T."/>
            <person name="Park S.C."/>
        </authorList>
    </citation>
    <scope>NUCLEOTIDE SEQUENCE [LARGE SCALE GENOMIC DNA]</scope>
    <source>
        <strain evidence="19 20">SNU WT3</strain>
    </source>
</reference>
<name>A0A4Y6RGR1_9BURK</name>
<evidence type="ECO:0000256" key="10">
    <source>
        <dbReference type="ARBA" id="ARBA00023077"/>
    </source>
</evidence>
<evidence type="ECO:0000256" key="8">
    <source>
        <dbReference type="ARBA" id="ARBA00023004"/>
    </source>
</evidence>
<dbReference type="GO" id="GO:0009279">
    <property type="term" value="C:cell outer membrane"/>
    <property type="evidence" value="ECO:0007669"/>
    <property type="project" value="UniProtKB-SubCell"/>
</dbReference>
<dbReference type="PROSITE" id="PS52016">
    <property type="entry name" value="TONB_DEPENDENT_REC_3"/>
    <property type="match status" value="1"/>
</dbReference>
<dbReference type="GO" id="GO:0015344">
    <property type="term" value="F:siderophore uptake transmembrane transporter activity"/>
    <property type="evidence" value="ECO:0007669"/>
    <property type="project" value="TreeGrafter"/>
</dbReference>
<dbReference type="Gene3D" id="3.55.50.30">
    <property type="match status" value="1"/>
</dbReference>
<keyword evidence="6 14" id="KW-0812">Transmembrane</keyword>
<evidence type="ECO:0000256" key="3">
    <source>
        <dbReference type="ARBA" id="ARBA00022448"/>
    </source>
</evidence>
<dbReference type="PANTHER" id="PTHR32552:SF74">
    <property type="entry name" value="HYDROXAMATE SIDEROPHORE RECEPTOR FHUE"/>
    <property type="match status" value="1"/>
</dbReference>
<dbReference type="CDD" id="cd01347">
    <property type="entry name" value="ligand_gated_channel"/>
    <property type="match status" value="1"/>
</dbReference>
<protein>
    <submittedName>
        <fullName evidence="19">TonB-dependent siderophore receptor</fullName>
    </submittedName>
</protein>
<dbReference type="RefSeq" id="WP_141170733.1">
    <property type="nucleotide sequence ID" value="NZ_CP041185.1"/>
</dbReference>
<dbReference type="NCBIfam" id="TIGR01783">
    <property type="entry name" value="TonB-siderophor"/>
    <property type="match status" value="1"/>
</dbReference>
<evidence type="ECO:0000256" key="2">
    <source>
        <dbReference type="ARBA" id="ARBA00009810"/>
    </source>
</evidence>
<dbReference type="SMART" id="SM00965">
    <property type="entry name" value="STN"/>
    <property type="match status" value="1"/>
</dbReference>
<dbReference type="Gene3D" id="2.40.170.20">
    <property type="entry name" value="TonB-dependent receptor, beta-barrel domain"/>
    <property type="match status" value="1"/>
</dbReference>
<dbReference type="AlphaFoldDB" id="A0A4Y6RGR1"/>